<evidence type="ECO:0000256" key="5">
    <source>
        <dbReference type="ARBA" id="ARBA00023136"/>
    </source>
</evidence>
<feature type="transmembrane region" description="Helical" evidence="6">
    <location>
        <begin position="34"/>
        <end position="57"/>
    </location>
</feature>
<evidence type="ECO:0000256" key="6">
    <source>
        <dbReference type="SAM" id="Phobius"/>
    </source>
</evidence>
<name>A0A1L4FSR2_9BACT</name>
<feature type="transmembrane region" description="Helical" evidence="6">
    <location>
        <begin position="69"/>
        <end position="90"/>
    </location>
</feature>
<reference evidence="8" key="1">
    <citation type="submission" date="2016-10" db="EMBL/GenBank/DDBJ databases">
        <authorList>
            <person name="Beylefeld A."/>
            <person name="Abolnik C."/>
        </authorList>
    </citation>
    <scope>NUCLEOTIDE SEQUENCE [LARGE SCALE GENOMIC DNA]</scope>
    <source>
        <strain evidence="8">B359_6</strain>
    </source>
</reference>
<dbReference type="InterPro" id="IPR001851">
    <property type="entry name" value="ABC_transp_permease"/>
</dbReference>
<evidence type="ECO:0000256" key="4">
    <source>
        <dbReference type="ARBA" id="ARBA00022989"/>
    </source>
</evidence>
<organism evidence="7 8">
    <name type="scientific">Mycoplasmopsis pullorum</name>
    <dbReference type="NCBI Taxonomy" id="48003"/>
    <lineage>
        <taxon>Bacteria</taxon>
        <taxon>Bacillati</taxon>
        <taxon>Mycoplasmatota</taxon>
        <taxon>Mycoplasmoidales</taxon>
        <taxon>Metamycoplasmataceae</taxon>
        <taxon>Mycoplasmopsis</taxon>
    </lineage>
</organism>
<dbReference type="RefSeq" id="WP_073372633.1">
    <property type="nucleotide sequence ID" value="NZ_CP017813.1"/>
</dbReference>
<sequence length="321" mass="35111">MSIISTVICSSFFIFCILFLGTLSGIFSERAGIVNIAINGFIIFGATMYALITYIFTDKFGNQTAISPWWQILTSPLAALLTGAFAMVFGYTTIKLKSDQTISGFAMNVLVAGIALLIFLSIRSAQGEGHVVSFRKTNELAIGKSFTNISNLISYKTFVVIAIGIAAFFALKFTRWGVRFRSVGENPQASDVAGINVLKMKWQGIFISGFIAGMAGAIYSQIRIDTVSTTGDVQGLGFLALAIMITSQWKVHWAALISLMFALLYGFSYYGITSIQALNNLKIRELFYTLPFFTTLVIMIFTSKRSFGPAAAGIPYDKSQR</sequence>
<dbReference type="GO" id="GO:0022857">
    <property type="term" value="F:transmembrane transporter activity"/>
    <property type="evidence" value="ECO:0007669"/>
    <property type="project" value="InterPro"/>
</dbReference>
<dbReference type="CDD" id="cd06580">
    <property type="entry name" value="TM_PBP1_transp_TpRbsC_like"/>
    <property type="match status" value="1"/>
</dbReference>
<evidence type="ECO:0000313" key="8">
    <source>
        <dbReference type="Proteomes" id="UP000184322"/>
    </source>
</evidence>
<dbReference type="OrthoDB" id="9792579at2"/>
<feature type="transmembrane region" description="Helical" evidence="6">
    <location>
        <begin position="153"/>
        <end position="171"/>
    </location>
</feature>
<proteinExistence type="predicted"/>
<dbReference type="KEGG" id="mpul:BLA55_03130"/>
<feature type="transmembrane region" description="Helical" evidence="6">
    <location>
        <begin position="204"/>
        <end position="222"/>
    </location>
</feature>
<keyword evidence="2" id="KW-1003">Cell membrane</keyword>
<dbReference type="GeneID" id="57134545"/>
<evidence type="ECO:0000256" key="3">
    <source>
        <dbReference type="ARBA" id="ARBA00022692"/>
    </source>
</evidence>
<evidence type="ECO:0000256" key="1">
    <source>
        <dbReference type="ARBA" id="ARBA00004651"/>
    </source>
</evidence>
<protein>
    <submittedName>
        <fullName evidence="7">Sugar ABC transporter permease</fullName>
    </submittedName>
</protein>
<dbReference type="AlphaFoldDB" id="A0A1L4FSR2"/>
<evidence type="ECO:0000256" key="2">
    <source>
        <dbReference type="ARBA" id="ARBA00022475"/>
    </source>
</evidence>
<gene>
    <name evidence="7" type="ORF">BLA55_03130</name>
</gene>
<dbReference type="GO" id="GO:0005886">
    <property type="term" value="C:plasma membrane"/>
    <property type="evidence" value="ECO:0007669"/>
    <property type="project" value="UniProtKB-SubCell"/>
</dbReference>
<comment type="subcellular location">
    <subcellularLocation>
        <location evidence="1">Cell membrane</location>
        <topology evidence="1">Multi-pass membrane protein</topology>
    </subcellularLocation>
</comment>
<evidence type="ECO:0000313" key="7">
    <source>
        <dbReference type="EMBL" id="APJ38629.1"/>
    </source>
</evidence>
<dbReference type="Proteomes" id="UP000184322">
    <property type="component" value="Chromosome"/>
</dbReference>
<dbReference type="Pfam" id="PF02653">
    <property type="entry name" value="BPD_transp_2"/>
    <property type="match status" value="1"/>
</dbReference>
<feature type="transmembrane region" description="Helical" evidence="6">
    <location>
        <begin position="102"/>
        <end position="122"/>
    </location>
</feature>
<keyword evidence="8" id="KW-1185">Reference proteome</keyword>
<dbReference type="STRING" id="48003.BLA55_03130"/>
<feature type="transmembrane region" description="Helical" evidence="6">
    <location>
        <begin position="6"/>
        <end position="27"/>
    </location>
</feature>
<accession>A0A1L4FSR2</accession>
<keyword evidence="5 6" id="KW-0472">Membrane</keyword>
<dbReference type="PANTHER" id="PTHR43370">
    <property type="entry name" value="SUGAR ABC TRANSPORTER INTEGRAL MEMBRANE PROTEIN-RELATED"/>
    <property type="match status" value="1"/>
</dbReference>
<dbReference type="EMBL" id="CP017813">
    <property type="protein sequence ID" value="APJ38629.1"/>
    <property type="molecule type" value="Genomic_DNA"/>
</dbReference>
<feature type="transmembrane region" description="Helical" evidence="6">
    <location>
        <begin position="285"/>
        <end position="302"/>
    </location>
</feature>
<keyword evidence="3 6" id="KW-0812">Transmembrane</keyword>
<feature type="transmembrane region" description="Helical" evidence="6">
    <location>
        <begin position="251"/>
        <end position="273"/>
    </location>
</feature>
<dbReference type="PANTHER" id="PTHR43370:SF1">
    <property type="entry name" value="GUANOSINE ABC TRANSPORTER PERMEASE PROTEIN NUPQ"/>
    <property type="match status" value="1"/>
</dbReference>
<keyword evidence="4 6" id="KW-1133">Transmembrane helix</keyword>